<accession>D4ZLZ5</accession>
<protein>
    <recommendedName>
        <fullName evidence="3">ATP-binding protein</fullName>
    </recommendedName>
</protein>
<dbReference type="OrthoDB" id="6182772at2"/>
<dbReference type="PANTHER" id="PTHR13308">
    <property type="entry name" value="NEDD4-BINDING PROTEIN 2-LIKE 1"/>
    <property type="match status" value="1"/>
</dbReference>
<dbReference type="eggNOG" id="COG4088">
    <property type="taxonomic scope" value="Bacteria"/>
</dbReference>
<evidence type="ECO:0000313" key="2">
    <source>
        <dbReference type="Proteomes" id="UP000002350"/>
    </source>
</evidence>
<keyword evidence="2" id="KW-1185">Reference proteome</keyword>
<sequence length="163" mass="18615">MEDNLNNLQAKQTPRLDRLAIIMRGLPGSGKSRWVDEFIGSQTLEVAMNIRGKGYFSTDTLFYVGDEYRFEAKRLSEYHQRNLSGFIHALSVSQPLVICDNTNMATWEFMAYEAAAKALGYQVRMVLIGDPQDPEHQVLCAKRNNHNVPLAQIQRMAKQFEAF</sequence>
<dbReference type="AlphaFoldDB" id="D4ZLZ5"/>
<name>D4ZLZ5_SHEVD</name>
<dbReference type="KEGG" id="svo:SVI_2723"/>
<dbReference type="Gene3D" id="3.40.50.300">
    <property type="entry name" value="P-loop containing nucleotide triphosphate hydrolases"/>
    <property type="match status" value="1"/>
</dbReference>
<dbReference type="STRING" id="637905.SVI_2723"/>
<dbReference type="PANTHER" id="PTHR13308:SF40">
    <property type="entry name" value="NEDD4-BINDING PROTEIN 2-LIKE 1"/>
    <property type="match status" value="1"/>
</dbReference>
<dbReference type="RefSeq" id="WP_013051994.1">
    <property type="nucleotide sequence ID" value="NC_014012.1"/>
</dbReference>
<reference evidence="2" key="1">
    <citation type="journal article" date="2010" name="Mol. Biosyst.">
        <title>Complete genome sequence and comparative analysis of Shewanella violacea, a psychrophilic and piezophilic bacterium from deep sea floor sediments.</title>
        <authorList>
            <person name="Aono E."/>
            <person name="Baba T."/>
            <person name="Ara T."/>
            <person name="Nishi T."/>
            <person name="Nakamichi T."/>
            <person name="Inamoto E."/>
            <person name="Toyonaga H."/>
            <person name="Hasegawa M."/>
            <person name="Takai Y."/>
            <person name="Okumura Y."/>
            <person name="Baba M."/>
            <person name="Tomita M."/>
            <person name="Kato C."/>
            <person name="Oshima T."/>
            <person name="Nakasone K."/>
            <person name="Mori H."/>
        </authorList>
    </citation>
    <scope>NUCLEOTIDE SEQUENCE [LARGE SCALE GENOMIC DNA]</scope>
    <source>
        <strain evidence="2">JCM 10179 / CIP 106290 / LMG 19151 / DSS12</strain>
    </source>
</reference>
<dbReference type="HOGENOM" id="CLU_083043_2_0_6"/>
<dbReference type="Pfam" id="PF13671">
    <property type="entry name" value="AAA_33"/>
    <property type="match status" value="1"/>
</dbReference>
<proteinExistence type="predicted"/>
<organism evidence="1 2">
    <name type="scientific">Shewanella violacea (strain JCM 10179 / CIP 106290 / LMG 19151 / DSS12)</name>
    <dbReference type="NCBI Taxonomy" id="637905"/>
    <lineage>
        <taxon>Bacteria</taxon>
        <taxon>Pseudomonadati</taxon>
        <taxon>Pseudomonadota</taxon>
        <taxon>Gammaproteobacteria</taxon>
        <taxon>Alteromonadales</taxon>
        <taxon>Shewanellaceae</taxon>
        <taxon>Shewanella</taxon>
    </lineage>
</organism>
<evidence type="ECO:0008006" key="3">
    <source>
        <dbReference type="Google" id="ProtNLM"/>
    </source>
</evidence>
<dbReference type="InterPro" id="IPR026302">
    <property type="entry name" value="NEDD4-bd_p2"/>
</dbReference>
<evidence type="ECO:0000313" key="1">
    <source>
        <dbReference type="EMBL" id="BAJ02694.1"/>
    </source>
</evidence>
<dbReference type="InterPro" id="IPR027417">
    <property type="entry name" value="P-loop_NTPase"/>
</dbReference>
<dbReference type="Proteomes" id="UP000002350">
    <property type="component" value="Chromosome"/>
</dbReference>
<dbReference type="SUPFAM" id="SSF52540">
    <property type="entry name" value="P-loop containing nucleoside triphosphate hydrolases"/>
    <property type="match status" value="1"/>
</dbReference>
<dbReference type="EMBL" id="AP011177">
    <property type="protein sequence ID" value="BAJ02694.1"/>
    <property type="molecule type" value="Genomic_DNA"/>
</dbReference>
<gene>
    <name evidence="1" type="ordered locus">SVI_2723</name>
</gene>